<dbReference type="EMBL" id="JBHTAT010000001">
    <property type="protein sequence ID" value="MFC7256904.1"/>
    <property type="molecule type" value="Genomic_DNA"/>
</dbReference>
<feature type="compositionally biased region" description="Basic and acidic residues" evidence="1">
    <location>
        <begin position="43"/>
        <end position="52"/>
    </location>
</feature>
<dbReference type="Proteomes" id="UP001596434">
    <property type="component" value="Unassembled WGS sequence"/>
</dbReference>
<comment type="caution">
    <text evidence="2">The sequence shown here is derived from an EMBL/GenBank/DDBJ whole genome shotgun (WGS) entry which is preliminary data.</text>
</comment>
<reference evidence="2" key="1">
    <citation type="journal article" date="2014" name="Int. J. Syst. Evol. Microbiol.">
        <title>Complete genome sequence of Corynebacterium casei LMG S-19264T (=DSM 44701T), isolated from a smear-ripened cheese.</title>
        <authorList>
            <consortium name="US DOE Joint Genome Institute (JGI-PGF)"/>
            <person name="Walter F."/>
            <person name="Albersmeier A."/>
            <person name="Kalinowski J."/>
            <person name="Ruckert C."/>
        </authorList>
    </citation>
    <scope>NUCLEOTIDE SEQUENCE [LARGE SCALE GENOMIC DNA]</scope>
    <source>
        <strain evidence="2">CGMCC 4.163</strain>
    </source>
</reference>
<feature type="compositionally biased region" description="Acidic residues" evidence="1">
    <location>
        <begin position="53"/>
        <end position="63"/>
    </location>
</feature>
<dbReference type="RefSeq" id="WP_379701805.1">
    <property type="nucleotide sequence ID" value="NZ_JBHTAT010000001.1"/>
</dbReference>
<reference evidence="2" key="3">
    <citation type="submission" date="2024-09" db="EMBL/GenBank/DDBJ databases">
        <authorList>
            <person name="Sun Q."/>
        </authorList>
    </citation>
    <scope>NUCLEOTIDE SEQUENCE</scope>
    <source>
        <strain evidence="2">CGMCC 4.163</strain>
    </source>
</reference>
<name>A0ABD5ZUJ5_9EURY</name>
<protein>
    <submittedName>
        <fullName evidence="2">Uncharacterized protein</fullName>
    </submittedName>
</protein>
<sequence length="63" mass="7063">MIQERPTPLCEVRPGETDSYRHMTDSNHERGEKRGVLSTGRAKSLDKTKDADADAADDDEDED</sequence>
<gene>
    <name evidence="2" type="ORF">ACFQKE_00350</name>
    <name evidence="3" type="ORF">ACFQKE_16585</name>
</gene>
<feature type="compositionally biased region" description="Basic and acidic residues" evidence="1">
    <location>
        <begin position="13"/>
        <end position="35"/>
    </location>
</feature>
<evidence type="ECO:0000256" key="1">
    <source>
        <dbReference type="SAM" id="MobiDB-lite"/>
    </source>
</evidence>
<organism evidence="2 4">
    <name type="scientific">Haloplanus litoreus</name>
    <dbReference type="NCBI Taxonomy" id="767515"/>
    <lineage>
        <taxon>Archaea</taxon>
        <taxon>Methanobacteriati</taxon>
        <taxon>Methanobacteriota</taxon>
        <taxon>Stenosarchaea group</taxon>
        <taxon>Halobacteria</taxon>
        <taxon>Halobacteriales</taxon>
        <taxon>Haloferacaceae</taxon>
        <taxon>Haloplanus</taxon>
    </lineage>
</organism>
<evidence type="ECO:0000313" key="4">
    <source>
        <dbReference type="Proteomes" id="UP001596434"/>
    </source>
</evidence>
<accession>A0ABD5ZUJ5</accession>
<dbReference type="EMBL" id="JBHTAT010000001">
    <property type="protein sequence ID" value="MFC7253773.1"/>
    <property type="molecule type" value="Genomic_DNA"/>
</dbReference>
<feature type="region of interest" description="Disordered" evidence="1">
    <location>
        <begin position="1"/>
        <end position="63"/>
    </location>
</feature>
<dbReference type="AlphaFoldDB" id="A0ABD5ZUJ5"/>
<dbReference type="GeneID" id="96955301"/>
<evidence type="ECO:0000313" key="2">
    <source>
        <dbReference type="EMBL" id="MFC7253773.1"/>
    </source>
</evidence>
<proteinExistence type="predicted"/>
<reference evidence="4" key="2">
    <citation type="journal article" date="2019" name="Int. J. Syst. Evol. Microbiol.">
        <title>The Global Catalogue of Microorganisms (GCM) 10K type strain sequencing project: providing services to taxonomists for standard genome sequencing and annotation.</title>
        <authorList>
            <consortium name="The Broad Institute Genomics Platform"/>
            <consortium name="The Broad Institute Genome Sequencing Center for Infectious Disease"/>
            <person name="Wu L."/>
            <person name="Ma J."/>
        </authorList>
    </citation>
    <scope>NUCLEOTIDE SEQUENCE [LARGE SCALE GENOMIC DNA]</scope>
    <source>
        <strain evidence="4">GX21</strain>
    </source>
</reference>
<evidence type="ECO:0000313" key="3">
    <source>
        <dbReference type="EMBL" id="MFC7256904.1"/>
    </source>
</evidence>
<keyword evidence="4" id="KW-1185">Reference proteome</keyword>